<accession>A0A4S8PN26</accession>
<keyword evidence="2" id="KW-1185">Reference proteome</keyword>
<evidence type="ECO:0000313" key="2">
    <source>
        <dbReference type="Proteomes" id="UP000305792"/>
    </source>
</evidence>
<protein>
    <submittedName>
        <fullName evidence="1">Uncharacterized protein</fullName>
    </submittedName>
</protein>
<dbReference type="AlphaFoldDB" id="A0A4S8PN26"/>
<dbReference type="Proteomes" id="UP000305792">
    <property type="component" value="Unassembled WGS sequence"/>
</dbReference>
<reference evidence="1 2" key="1">
    <citation type="journal article" date="2018" name="Int. J. Syst. Evol. Microbiol.">
        <title>Glycomyces paridis sp. nov., isolated from the medicinal plant Paris polyphylla.</title>
        <authorList>
            <person name="Fang X.M."/>
            <person name="Bai J.L."/>
            <person name="Su J."/>
            <person name="Zhao L.L."/>
            <person name="Liu H.Y."/>
            <person name="Ma B.P."/>
            <person name="Zhang Y.Q."/>
            <person name="Yu L.Y."/>
        </authorList>
    </citation>
    <scope>NUCLEOTIDE SEQUENCE [LARGE SCALE GENOMIC DNA]</scope>
    <source>
        <strain evidence="1 2">CPCC 204357</strain>
    </source>
</reference>
<proteinExistence type="predicted"/>
<dbReference type="PANTHER" id="PTHR39290">
    <property type="entry name" value="C3H1-TYPE DOMAIN-CONTAINING PROTEIN-RELATED"/>
    <property type="match status" value="1"/>
</dbReference>
<evidence type="ECO:0000313" key="1">
    <source>
        <dbReference type="EMBL" id="THV30049.1"/>
    </source>
</evidence>
<name>A0A4S8PN26_9ACTN</name>
<sequence length="273" mass="29952">MPQLTAERREELLALLDDQERLRAEYPAVAEYLEVSPALTGTGDDVADAAFELRLLHFMTAGTSVSDPYWEIVGPLVQAQDGRRVLAPTGGSRLAYAQTVLHQAYAYAVPSPETVGWVREVVAGRKLVEPGAGRGYWASRLNSAGIDVVAFDAQPPNSEPNPSFPRAGTRPLATWYEVQHARSLLEVKADNSGSVMFLCWPPGWEDPMASDVLAEFEDSDGECLVYIGEPPGGKTGNSAFFSALAARWKLESVDSQYVSWWNLNDYAQAWVRT</sequence>
<gene>
    <name evidence="1" type="ORF">E9998_06630</name>
</gene>
<dbReference type="PANTHER" id="PTHR39290:SF6">
    <property type="entry name" value="S-ADENOSYL-L-METHIONINE-DEPENDENT METHYLTRANSFERASES SUPERFAMILY PROTEIN"/>
    <property type="match status" value="1"/>
</dbReference>
<organism evidence="1 2">
    <name type="scientific">Glycomyces paridis</name>
    <dbReference type="NCBI Taxonomy" id="2126555"/>
    <lineage>
        <taxon>Bacteria</taxon>
        <taxon>Bacillati</taxon>
        <taxon>Actinomycetota</taxon>
        <taxon>Actinomycetes</taxon>
        <taxon>Glycomycetales</taxon>
        <taxon>Glycomycetaceae</taxon>
        <taxon>Glycomyces</taxon>
    </lineage>
</organism>
<comment type="caution">
    <text evidence="1">The sequence shown here is derived from an EMBL/GenBank/DDBJ whole genome shotgun (WGS) entry which is preliminary data.</text>
</comment>
<dbReference type="EMBL" id="STGX01000004">
    <property type="protein sequence ID" value="THV30049.1"/>
    <property type="molecule type" value="Genomic_DNA"/>
</dbReference>